<feature type="region of interest" description="Disordered" evidence="10">
    <location>
        <begin position="1"/>
        <end position="22"/>
    </location>
</feature>
<organism evidence="13 14">
    <name type="scientific">Actinia tenebrosa</name>
    <name type="common">Australian red waratah sea anemone</name>
    <dbReference type="NCBI Taxonomy" id="6105"/>
    <lineage>
        <taxon>Eukaryota</taxon>
        <taxon>Metazoa</taxon>
        <taxon>Cnidaria</taxon>
        <taxon>Anthozoa</taxon>
        <taxon>Hexacorallia</taxon>
        <taxon>Actiniaria</taxon>
        <taxon>Actiniidae</taxon>
        <taxon>Actinia</taxon>
    </lineage>
</organism>
<dbReference type="RefSeq" id="XP_031575529.1">
    <property type="nucleotide sequence ID" value="XM_031719669.1"/>
</dbReference>
<keyword evidence="7 9" id="KW-0675">Receptor</keyword>
<gene>
    <name evidence="14 15 16 17 18 19 20 21 22 23" type="primary">LOC116309108</name>
</gene>
<feature type="transmembrane region" description="Helical" evidence="11">
    <location>
        <begin position="103"/>
        <end position="123"/>
    </location>
</feature>
<dbReference type="InterPro" id="IPR017452">
    <property type="entry name" value="GPCR_Rhodpsn_7TM"/>
</dbReference>
<evidence type="ECO:0000256" key="2">
    <source>
        <dbReference type="ARBA" id="ARBA00022475"/>
    </source>
</evidence>
<feature type="transmembrane region" description="Helical" evidence="11">
    <location>
        <begin position="143"/>
        <end position="164"/>
    </location>
</feature>
<dbReference type="KEGG" id="aten:116309108"/>
<evidence type="ECO:0000256" key="11">
    <source>
        <dbReference type="SAM" id="Phobius"/>
    </source>
</evidence>
<dbReference type="RefSeq" id="XP_031575532.1">
    <property type="nucleotide sequence ID" value="XM_031719672.1"/>
</dbReference>
<dbReference type="RefSeq" id="XP_031575525.1">
    <property type="nucleotide sequence ID" value="XM_031719665.1"/>
</dbReference>
<evidence type="ECO:0000256" key="9">
    <source>
        <dbReference type="RuleBase" id="RU000688"/>
    </source>
</evidence>
<dbReference type="RefSeq" id="XP_031575530.1">
    <property type="nucleotide sequence ID" value="XM_031719670.1"/>
</dbReference>
<dbReference type="Pfam" id="PF00001">
    <property type="entry name" value="7tm_1"/>
    <property type="match status" value="1"/>
</dbReference>
<evidence type="ECO:0000313" key="17">
    <source>
        <dbReference type="RefSeq" id="XP_031575525.1"/>
    </source>
</evidence>
<dbReference type="GO" id="GO:0004930">
    <property type="term" value="F:G protein-coupled receptor activity"/>
    <property type="evidence" value="ECO:0007669"/>
    <property type="project" value="UniProtKB-KW"/>
</dbReference>
<dbReference type="OrthoDB" id="9445642at2759"/>
<dbReference type="RefSeq" id="XP_031575527.1">
    <property type="nucleotide sequence ID" value="XM_031719667.1"/>
</dbReference>
<keyword evidence="6 11" id="KW-0472">Membrane</keyword>
<evidence type="ECO:0000313" key="14">
    <source>
        <dbReference type="RefSeq" id="XP_031575522.1"/>
    </source>
</evidence>
<evidence type="ECO:0000256" key="3">
    <source>
        <dbReference type="ARBA" id="ARBA00022692"/>
    </source>
</evidence>
<feature type="compositionally biased region" description="Polar residues" evidence="10">
    <location>
        <begin position="9"/>
        <end position="22"/>
    </location>
</feature>
<feature type="transmembrane region" description="Helical" evidence="11">
    <location>
        <begin position="39"/>
        <end position="63"/>
    </location>
</feature>
<dbReference type="RefSeq" id="XP_031575522.1">
    <property type="nucleotide sequence ID" value="XM_031719662.1"/>
</dbReference>
<proteinExistence type="inferred from homology"/>
<name>A0A6P8J6U6_ACTTE</name>
<sequence>MMDFEDVTSKTMNRSNENLTTTSHGQGSGVLLNEQELKVFQATMSILCVLIVATNVLVCLLVYINKNIRSFTNGFVVSLAISDIMMGAIFFPVHLAVPDFSGIGYMTAISLLLGVSNVCCVTYDRYLSISSPLTYTMDIQQLFKRMIIACWSVPILFSLIPVIWDNNSYLIAHKVYIFILEIGGVIIPYAFVFAVYFYIFKQVQKCTNRLQTELSDQQTVQTKKKRLFFELKVARVFITIASVFLLCWAPLLYITTAVTLGRSDLVPEVLTVIAFYMLALESLINPLIYCFLKPDIQSAIRRTIRKTWRRDVTIRFHSKAAESAGIIIGTSNTNLRNCHNSNEHISAI</sequence>
<evidence type="ECO:0000256" key="7">
    <source>
        <dbReference type="ARBA" id="ARBA00023170"/>
    </source>
</evidence>
<dbReference type="Proteomes" id="UP000515163">
    <property type="component" value="Unplaced"/>
</dbReference>
<evidence type="ECO:0000313" key="19">
    <source>
        <dbReference type="RefSeq" id="XP_031575527.1"/>
    </source>
</evidence>
<evidence type="ECO:0000313" key="18">
    <source>
        <dbReference type="RefSeq" id="XP_031575526.1"/>
    </source>
</evidence>
<dbReference type="Gene3D" id="1.20.1070.10">
    <property type="entry name" value="Rhodopsin 7-helix transmembrane proteins"/>
    <property type="match status" value="1"/>
</dbReference>
<feature type="transmembrane region" description="Helical" evidence="11">
    <location>
        <begin position="75"/>
        <end position="97"/>
    </location>
</feature>
<evidence type="ECO:0000313" key="15">
    <source>
        <dbReference type="RefSeq" id="XP_031575523.1"/>
    </source>
</evidence>
<reference evidence="14 15" key="1">
    <citation type="submission" date="2025-04" db="UniProtKB">
        <authorList>
            <consortium name="RefSeq"/>
        </authorList>
    </citation>
    <scope>IDENTIFICATION</scope>
    <source>
        <tissue evidence="14 15">Tentacle</tissue>
    </source>
</reference>
<dbReference type="RefSeq" id="XP_031575526.1">
    <property type="nucleotide sequence ID" value="XM_031719666.1"/>
</dbReference>
<evidence type="ECO:0000313" key="13">
    <source>
        <dbReference type="Proteomes" id="UP000515163"/>
    </source>
</evidence>
<evidence type="ECO:0000313" key="22">
    <source>
        <dbReference type="RefSeq" id="XP_031575530.1"/>
    </source>
</evidence>
<evidence type="ECO:0000256" key="6">
    <source>
        <dbReference type="ARBA" id="ARBA00023136"/>
    </source>
</evidence>
<feature type="domain" description="G-protein coupled receptors family 1 profile" evidence="12">
    <location>
        <begin position="54"/>
        <end position="289"/>
    </location>
</feature>
<evidence type="ECO:0000313" key="23">
    <source>
        <dbReference type="RefSeq" id="XP_031575532.1"/>
    </source>
</evidence>
<dbReference type="InterPro" id="IPR000276">
    <property type="entry name" value="GPCR_Rhodpsn"/>
</dbReference>
<protein>
    <submittedName>
        <fullName evidence="14 15">Octopamine receptor beta-2R-like</fullName>
    </submittedName>
</protein>
<dbReference type="GeneID" id="116309108"/>
<evidence type="ECO:0000256" key="4">
    <source>
        <dbReference type="ARBA" id="ARBA00022989"/>
    </source>
</evidence>
<keyword evidence="8 9" id="KW-0807">Transducer</keyword>
<keyword evidence="2" id="KW-1003">Cell membrane</keyword>
<accession>A0A6P8J6U6</accession>
<evidence type="ECO:0000313" key="16">
    <source>
        <dbReference type="RefSeq" id="XP_031575524.1"/>
    </source>
</evidence>
<dbReference type="RefSeq" id="XP_031575523.1">
    <property type="nucleotide sequence ID" value="XM_031719663.1"/>
</dbReference>
<keyword evidence="5 9" id="KW-0297">G-protein coupled receptor</keyword>
<dbReference type="PROSITE" id="PS00237">
    <property type="entry name" value="G_PROTEIN_RECEP_F1_1"/>
    <property type="match status" value="1"/>
</dbReference>
<evidence type="ECO:0000256" key="1">
    <source>
        <dbReference type="ARBA" id="ARBA00004651"/>
    </source>
</evidence>
<keyword evidence="4 11" id="KW-1133">Transmembrane helix</keyword>
<evidence type="ECO:0000256" key="5">
    <source>
        <dbReference type="ARBA" id="ARBA00023040"/>
    </source>
</evidence>
<keyword evidence="3 9" id="KW-0812">Transmembrane</keyword>
<evidence type="ECO:0000256" key="10">
    <source>
        <dbReference type="SAM" id="MobiDB-lite"/>
    </source>
</evidence>
<feature type="transmembrane region" description="Helical" evidence="11">
    <location>
        <begin position="176"/>
        <end position="199"/>
    </location>
</feature>
<comment type="subcellular location">
    <subcellularLocation>
        <location evidence="1">Cell membrane</location>
        <topology evidence="1">Multi-pass membrane protein</topology>
    </subcellularLocation>
</comment>
<keyword evidence="13" id="KW-1185">Reference proteome</keyword>
<dbReference type="RefSeq" id="XP_031575524.1">
    <property type="nucleotide sequence ID" value="XM_031719664.1"/>
</dbReference>
<dbReference type="PANTHER" id="PTHR24248">
    <property type="entry name" value="ADRENERGIC RECEPTOR-RELATED G-PROTEIN COUPLED RECEPTOR"/>
    <property type="match status" value="1"/>
</dbReference>
<comment type="similarity">
    <text evidence="9">Belongs to the G-protein coupled receptor 1 family.</text>
</comment>
<dbReference type="GO" id="GO:0005886">
    <property type="term" value="C:plasma membrane"/>
    <property type="evidence" value="ECO:0007669"/>
    <property type="project" value="UniProtKB-SubCell"/>
</dbReference>
<evidence type="ECO:0000256" key="8">
    <source>
        <dbReference type="ARBA" id="ARBA00023224"/>
    </source>
</evidence>
<dbReference type="RefSeq" id="XP_031575528.1">
    <property type="nucleotide sequence ID" value="XM_031719668.1"/>
</dbReference>
<feature type="transmembrane region" description="Helical" evidence="11">
    <location>
        <begin position="233"/>
        <end position="253"/>
    </location>
</feature>
<dbReference type="SUPFAM" id="SSF81321">
    <property type="entry name" value="Family A G protein-coupled receptor-like"/>
    <property type="match status" value="1"/>
</dbReference>
<evidence type="ECO:0000313" key="20">
    <source>
        <dbReference type="RefSeq" id="XP_031575528.1"/>
    </source>
</evidence>
<evidence type="ECO:0000313" key="21">
    <source>
        <dbReference type="RefSeq" id="XP_031575529.1"/>
    </source>
</evidence>
<evidence type="ECO:0000259" key="12">
    <source>
        <dbReference type="PROSITE" id="PS50262"/>
    </source>
</evidence>
<feature type="transmembrane region" description="Helical" evidence="11">
    <location>
        <begin position="273"/>
        <end position="292"/>
    </location>
</feature>
<dbReference type="PROSITE" id="PS50262">
    <property type="entry name" value="G_PROTEIN_RECEP_F1_2"/>
    <property type="match status" value="1"/>
</dbReference>
<dbReference type="AlphaFoldDB" id="A0A6P8J6U6"/>
<dbReference type="PRINTS" id="PR00237">
    <property type="entry name" value="GPCRRHODOPSN"/>
</dbReference>